<keyword evidence="1" id="KW-0812">Transmembrane</keyword>
<dbReference type="Proteomes" id="UP001597351">
    <property type="component" value="Unassembled WGS sequence"/>
</dbReference>
<reference evidence="3" key="1">
    <citation type="journal article" date="2019" name="Int. J. Syst. Evol. Microbiol.">
        <title>The Global Catalogue of Microorganisms (GCM) 10K type strain sequencing project: providing services to taxonomists for standard genome sequencing and annotation.</title>
        <authorList>
            <consortium name="The Broad Institute Genomics Platform"/>
            <consortium name="The Broad Institute Genome Sequencing Center for Infectious Disease"/>
            <person name="Wu L."/>
            <person name="Ma J."/>
        </authorList>
    </citation>
    <scope>NUCLEOTIDE SEQUENCE [LARGE SCALE GENOMIC DNA]</scope>
    <source>
        <strain evidence="3">CGMCC 1.12477</strain>
    </source>
</reference>
<keyword evidence="1" id="KW-1133">Transmembrane helix</keyword>
<feature type="transmembrane region" description="Helical" evidence="1">
    <location>
        <begin position="115"/>
        <end position="133"/>
    </location>
</feature>
<dbReference type="RefSeq" id="WP_343917685.1">
    <property type="nucleotide sequence ID" value="NZ_BAAAJT010000002.1"/>
</dbReference>
<name>A0ABW4TNE8_9ACTN</name>
<dbReference type="EMBL" id="JBHUGD010000003">
    <property type="protein sequence ID" value="MFD1946999.1"/>
    <property type="molecule type" value="Genomic_DNA"/>
</dbReference>
<evidence type="ECO:0000313" key="3">
    <source>
        <dbReference type="Proteomes" id="UP001597351"/>
    </source>
</evidence>
<feature type="transmembrane region" description="Helical" evidence="1">
    <location>
        <begin position="81"/>
        <end position="103"/>
    </location>
</feature>
<evidence type="ECO:0008006" key="4">
    <source>
        <dbReference type="Google" id="ProtNLM"/>
    </source>
</evidence>
<evidence type="ECO:0000313" key="2">
    <source>
        <dbReference type="EMBL" id="MFD1946999.1"/>
    </source>
</evidence>
<protein>
    <recommendedName>
        <fullName evidence="4">DUF308 domain-containing protein</fullName>
    </recommendedName>
</protein>
<feature type="transmembrane region" description="Helical" evidence="1">
    <location>
        <begin position="29"/>
        <end position="46"/>
    </location>
</feature>
<gene>
    <name evidence="2" type="ORF">ACFSDE_09350</name>
</gene>
<feature type="transmembrane region" description="Helical" evidence="1">
    <location>
        <begin position="139"/>
        <end position="161"/>
    </location>
</feature>
<proteinExistence type="predicted"/>
<keyword evidence="1" id="KW-0472">Membrane</keyword>
<keyword evidence="3" id="KW-1185">Reference proteome</keyword>
<sequence>MRPLSLLAVGLLIALLDISFEGVDVVADWIGWLVVLLACAGLPPQLAPARLAVAGAAALLVSVAIWIPGALVDVEALPLPLAWAISLPEVGFGLLLALSMARAAGGAGDESARGWWRLVLAGNIVVLLLPPVVYGAGVVAVLLVGVLIGLVTAITEIVLCFRHGDRPWAQPTPEHAAGPPLP</sequence>
<comment type="caution">
    <text evidence="2">The sequence shown here is derived from an EMBL/GenBank/DDBJ whole genome shotgun (WGS) entry which is preliminary data.</text>
</comment>
<accession>A0ABW4TNE8</accession>
<feature type="transmembrane region" description="Helical" evidence="1">
    <location>
        <begin position="51"/>
        <end position="69"/>
    </location>
</feature>
<organism evidence="2 3">
    <name type="scientific">Nocardioides aestuarii</name>
    <dbReference type="NCBI Taxonomy" id="252231"/>
    <lineage>
        <taxon>Bacteria</taxon>
        <taxon>Bacillati</taxon>
        <taxon>Actinomycetota</taxon>
        <taxon>Actinomycetes</taxon>
        <taxon>Propionibacteriales</taxon>
        <taxon>Nocardioidaceae</taxon>
        <taxon>Nocardioides</taxon>
    </lineage>
</organism>
<evidence type="ECO:0000256" key="1">
    <source>
        <dbReference type="SAM" id="Phobius"/>
    </source>
</evidence>